<dbReference type="STRING" id="157838.AN964_03450"/>
<sequence length="119" mass="12798">MKKIILIASVLFGIFSIGSAASAAANISPRTQTIYGSYATASWTFTWSSTGAPYTVSFQGDTGLAYKTINSSTKYLSMDYSFAYQSNNNTNTYYPSILVKDNGDAVQAASAIVYKRLAP</sequence>
<gene>
    <name evidence="2" type="ORF">AN964_03450</name>
</gene>
<keyword evidence="3" id="KW-1185">Reference proteome</keyword>
<reference evidence="2 3" key="1">
    <citation type="submission" date="2015-09" db="EMBL/GenBank/DDBJ databases">
        <title>Genome sequencing project for genomic taxonomy and phylogenomics of Bacillus-like bacteria.</title>
        <authorList>
            <person name="Liu B."/>
            <person name="Wang J."/>
            <person name="Zhu Y."/>
            <person name="Liu G."/>
            <person name="Chen Q."/>
            <person name="Chen Z."/>
            <person name="Lan J."/>
            <person name="Che J."/>
            <person name="Ge C."/>
            <person name="Shi H."/>
            <person name="Pan Z."/>
            <person name="Liu X."/>
        </authorList>
    </citation>
    <scope>NUCLEOTIDE SEQUENCE [LARGE SCALE GENOMIC DNA]</scope>
    <source>
        <strain evidence="2 3">LMG 18435</strain>
    </source>
</reference>
<feature type="signal peptide" evidence="1">
    <location>
        <begin position="1"/>
        <end position="23"/>
    </location>
</feature>
<dbReference type="RefSeq" id="WP_055738373.1">
    <property type="nucleotide sequence ID" value="NZ_JAAIWL010000040.1"/>
</dbReference>
<feature type="chain" id="PRO_5006207915" evidence="1">
    <location>
        <begin position="24"/>
        <end position="119"/>
    </location>
</feature>
<accession>A0A0Q3TF04</accession>
<dbReference type="Proteomes" id="UP000051888">
    <property type="component" value="Unassembled WGS sequence"/>
</dbReference>
<evidence type="ECO:0000313" key="2">
    <source>
        <dbReference type="EMBL" id="KQL52672.1"/>
    </source>
</evidence>
<dbReference type="EMBL" id="LJJC01000004">
    <property type="protein sequence ID" value="KQL52672.1"/>
    <property type="molecule type" value="Genomic_DNA"/>
</dbReference>
<dbReference type="AlphaFoldDB" id="A0A0Q3TF04"/>
<keyword evidence="1" id="KW-0732">Signal</keyword>
<organism evidence="2 3">
    <name type="scientific">Heyndrickxia shackletonii</name>
    <dbReference type="NCBI Taxonomy" id="157838"/>
    <lineage>
        <taxon>Bacteria</taxon>
        <taxon>Bacillati</taxon>
        <taxon>Bacillota</taxon>
        <taxon>Bacilli</taxon>
        <taxon>Bacillales</taxon>
        <taxon>Bacillaceae</taxon>
        <taxon>Heyndrickxia</taxon>
    </lineage>
</organism>
<dbReference type="PATRIC" id="fig|157838.3.peg.767"/>
<evidence type="ECO:0000256" key="1">
    <source>
        <dbReference type="SAM" id="SignalP"/>
    </source>
</evidence>
<name>A0A0Q3TF04_9BACI</name>
<protein>
    <submittedName>
        <fullName evidence="2">Uncharacterized protein</fullName>
    </submittedName>
</protein>
<proteinExistence type="predicted"/>
<comment type="caution">
    <text evidence="2">The sequence shown here is derived from an EMBL/GenBank/DDBJ whole genome shotgun (WGS) entry which is preliminary data.</text>
</comment>
<evidence type="ECO:0000313" key="3">
    <source>
        <dbReference type="Proteomes" id="UP000051888"/>
    </source>
</evidence>